<dbReference type="AlphaFoldDB" id="A0A3P5ZBJ8"/>
<protein>
    <submittedName>
        <fullName evidence="1">Uncharacterized protein</fullName>
    </submittedName>
</protein>
<gene>
    <name evidence="2" type="ORF">BRAA01T03804Z</name>
    <name evidence="1" type="ORF">BRAPAZ1V2_A01P41140.2</name>
</gene>
<feature type="non-terminal residue" evidence="2">
    <location>
        <position position="1"/>
    </location>
</feature>
<dbReference type="EMBL" id="LS974617">
    <property type="protein sequence ID" value="CAG7890038.1"/>
    <property type="molecule type" value="Genomic_DNA"/>
</dbReference>
<dbReference type="EMBL" id="LR031571">
    <property type="protein sequence ID" value="VDC77302.1"/>
    <property type="molecule type" value="Genomic_DNA"/>
</dbReference>
<reference evidence="2" key="1">
    <citation type="submission" date="2018-11" db="EMBL/GenBank/DDBJ databases">
        <authorList>
            <consortium name="Genoscope - CEA"/>
            <person name="William W."/>
        </authorList>
    </citation>
    <scope>NUCLEOTIDE SEQUENCE</scope>
</reference>
<dbReference type="Gramene" id="A01p41140.2_BraZ1">
    <property type="protein sequence ID" value="A01p41140.2_BraZ1.CDS.1"/>
    <property type="gene ID" value="A01g41140.2_BraZ1"/>
</dbReference>
<name>A0A3P5ZBJ8_BRACM</name>
<organism evidence="2">
    <name type="scientific">Brassica campestris</name>
    <name type="common">Field mustard</name>
    <dbReference type="NCBI Taxonomy" id="3711"/>
    <lineage>
        <taxon>Eukaryota</taxon>
        <taxon>Viridiplantae</taxon>
        <taxon>Streptophyta</taxon>
        <taxon>Embryophyta</taxon>
        <taxon>Tracheophyta</taxon>
        <taxon>Spermatophyta</taxon>
        <taxon>Magnoliopsida</taxon>
        <taxon>eudicotyledons</taxon>
        <taxon>Gunneridae</taxon>
        <taxon>Pentapetalae</taxon>
        <taxon>rosids</taxon>
        <taxon>malvids</taxon>
        <taxon>Brassicales</taxon>
        <taxon>Brassicaceae</taxon>
        <taxon>Brassiceae</taxon>
        <taxon>Brassica</taxon>
    </lineage>
</organism>
<proteinExistence type="predicted"/>
<feature type="non-terminal residue" evidence="2">
    <location>
        <position position="35"/>
    </location>
</feature>
<dbReference type="Proteomes" id="UP000694005">
    <property type="component" value="Chromosome A01"/>
</dbReference>
<evidence type="ECO:0000313" key="2">
    <source>
        <dbReference type="EMBL" id="VDC77302.1"/>
    </source>
</evidence>
<accession>A0A3P5ZBJ8</accession>
<evidence type="ECO:0000313" key="1">
    <source>
        <dbReference type="EMBL" id="CAG7890038.1"/>
    </source>
</evidence>
<sequence>GARSPAAEQLQVYLTTIPLPSVESPSDNYFWLVND</sequence>